<dbReference type="PROSITE" id="PS50995">
    <property type="entry name" value="HTH_MARR_2"/>
    <property type="match status" value="1"/>
</dbReference>
<comment type="caution">
    <text evidence="5">The sequence shown here is derived from an EMBL/GenBank/DDBJ whole genome shotgun (WGS) entry which is preliminary data.</text>
</comment>
<evidence type="ECO:0000313" key="6">
    <source>
        <dbReference type="Proteomes" id="UP000274792"/>
    </source>
</evidence>
<keyword evidence="3" id="KW-0804">Transcription</keyword>
<dbReference type="GO" id="GO:0003677">
    <property type="term" value="F:DNA binding"/>
    <property type="evidence" value="ECO:0007669"/>
    <property type="project" value="UniProtKB-KW"/>
</dbReference>
<evidence type="ECO:0000256" key="2">
    <source>
        <dbReference type="ARBA" id="ARBA00023125"/>
    </source>
</evidence>
<evidence type="ECO:0000313" key="5">
    <source>
        <dbReference type="EMBL" id="RTX72559.1"/>
    </source>
</evidence>
<dbReference type="AlphaFoldDB" id="A0AAJ4VHS0"/>
<dbReference type="SUPFAM" id="SSF46785">
    <property type="entry name" value="Winged helix' DNA-binding domain"/>
    <property type="match status" value="1"/>
</dbReference>
<dbReference type="InterPro" id="IPR036388">
    <property type="entry name" value="WH-like_DNA-bd_sf"/>
</dbReference>
<keyword evidence="1" id="KW-0805">Transcription regulation</keyword>
<proteinExistence type="predicted"/>
<dbReference type="EMBL" id="RXWV01000049">
    <property type="protein sequence ID" value="RTX72559.1"/>
    <property type="molecule type" value="Genomic_DNA"/>
</dbReference>
<name>A0AAJ4VHS0_MAMSC</name>
<dbReference type="Gene3D" id="1.10.10.10">
    <property type="entry name" value="Winged helix-like DNA-binding domain superfamily/Winged helix DNA-binding domain"/>
    <property type="match status" value="1"/>
</dbReference>
<dbReference type="Proteomes" id="UP000274792">
    <property type="component" value="Unassembled WGS sequence"/>
</dbReference>
<dbReference type="PRINTS" id="PR00598">
    <property type="entry name" value="HTHMARR"/>
</dbReference>
<gene>
    <name evidence="5" type="ORF">CD117_08320</name>
</gene>
<sequence length="159" mass="18603">MTLERRNIFMAIKDDSQFKLEFRNTILTLNHNVDLLVKKTANNYGYSSKACNLIYFIKIHDGLTLNELCNKLNDDKGNLSRLIKELIDLGLLCKKKDVDDKRKIYIHITSEGEEMINKVKDECSKNIDELLSIYTDAERKIFVNLMKKLDTHITYLLKE</sequence>
<dbReference type="InterPro" id="IPR036390">
    <property type="entry name" value="WH_DNA-bd_sf"/>
</dbReference>
<evidence type="ECO:0000256" key="3">
    <source>
        <dbReference type="ARBA" id="ARBA00023163"/>
    </source>
</evidence>
<dbReference type="SMART" id="SM00347">
    <property type="entry name" value="HTH_MARR"/>
    <property type="match status" value="1"/>
</dbReference>
<evidence type="ECO:0000259" key="4">
    <source>
        <dbReference type="PROSITE" id="PS50995"/>
    </source>
</evidence>
<organism evidence="5 6">
    <name type="scientific">Mammaliicoccus sciuri</name>
    <name type="common">Staphylococcus sciuri</name>
    <dbReference type="NCBI Taxonomy" id="1296"/>
    <lineage>
        <taxon>Bacteria</taxon>
        <taxon>Bacillati</taxon>
        <taxon>Bacillota</taxon>
        <taxon>Bacilli</taxon>
        <taxon>Bacillales</taxon>
        <taxon>Staphylococcaceae</taxon>
        <taxon>Mammaliicoccus</taxon>
    </lineage>
</organism>
<protein>
    <submittedName>
        <fullName evidence="5">MarR family transcriptional regulator</fullName>
    </submittedName>
</protein>
<feature type="domain" description="HTH marR-type" evidence="4">
    <location>
        <begin position="19"/>
        <end position="151"/>
    </location>
</feature>
<dbReference type="InterPro" id="IPR023187">
    <property type="entry name" value="Tscrpt_reg_MarR-type_CS"/>
</dbReference>
<dbReference type="GO" id="GO:0003700">
    <property type="term" value="F:DNA-binding transcription factor activity"/>
    <property type="evidence" value="ECO:0007669"/>
    <property type="project" value="InterPro"/>
</dbReference>
<keyword evidence="2" id="KW-0238">DNA-binding</keyword>
<dbReference type="PANTHER" id="PTHR42756:SF1">
    <property type="entry name" value="TRANSCRIPTIONAL REPRESSOR OF EMRAB OPERON"/>
    <property type="match status" value="1"/>
</dbReference>
<reference evidence="5 6" key="1">
    <citation type="submission" date="2018-10" db="EMBL/GenBank/DDBJ databases">
        <title>A collection Staphylococci species genome sequencing.</title>
        <authorList>
            <person name="Cole K."/>
        </authorList>
    </citation>
    <scope>NUCLEOTIDE SEQUENCE [LARGE SCALE GENOMIC DNA]</scope>
    <source>
        <strain evidence="6">NCTC 12218</strain>
    </source>
</reference>
<accession>A0AAJ4VHS0</accession>
<evidence type="ECO:0000256" key="1">
    <source>
        <dbReference type="ARBA" id="ARBA00023015"/>
    </source>
</evidence>
<dbReference type="PROSITE" id="PS01117">
    <property type="entry name" value="HTH_MARR_1"/>
    <property type="match status" value="1"/>
</dbReference>
<dbReference type="InterPro" id="IPR000835">
    <property type="entry name" value="HTH_MarR-typ"/>
</dbReference>
<dbReference type="Pfam" id="PF12802">
    <property type="entry name" value="MarR_2"/>
    <property type="match status" value="1"/>
</dbReference>
<dbReference type="PANTHER" id="PTHR42756">
    <property type="entry name" value="TRANSCRIPTIONAL REGULATOR, MARR"/>
    <property type="match status" value="1"/>
</dbReference>